<comment type="caution">
    <text evidence="2">The sequence shown here is derived from an EMBL/GenBank/DDBJ whole genome shotgun (WGS) entry which is preliminary data.</text>
</comment>
<accession>A0AA37GNL1</accession>
<reference evidence="2 3" key="1">
    <citation type="submission" date="2021-07" db="EMBL/GenBank/DDBJ databases">
        <title>Genome data of Colletotrichum spaethianum.</title>
        <authorList>
            <person name="Utami Y.D."/>
            <person name="Hiruma K."/>
        </authorList>
    </citation>
    <scope>NUCLEOTIDE SEQUENCE [LARGE SCALE GENOMIC DNA]</scope>
    <source>
        <strain evidence="2 3">MAFF 242679</strain>
    </source>
</reference>
<feature type="region of interest" description="Disordered" evidence="1">
    <location>
        <begin position="1"/>
        <end position="24"/>
    </location>
</feature>
<name>A0AA37GNL1_9PEZI</name>
<sequence>MGDHDTSPTCLSAEPHGPTADSPGAIRDLTAHYFGCIKISERADFLDKEKNSQLWEHEIDVEANRLAQQKRDMPEDEREQAARNRVDEKIKGLAVNIESQYKRTDILLKALAGVKCVFCRAQDKSCQAQPNSSSPEDPSCDLVSLATHSHREWKNSERYKKGIKIIREWRQSSITSATDLNHTRNDNAGSDRKGNDSNAIAAEREKVRNIIRKDHEDVDYAFKEDENTPYELERDINGYVIQANLGSSHLAIPTSLVNASNHSVLQCSNFHCSKGSQYHHSVQRPGAATEETPYQTYPSIIDTAAPSFYETGSGPEKYLKPVNENSTDYRFKGRFPDQRTTLQNLLDDKPQKPQMADVILYRKRHMNEQRVRYFHIPHNNMKEAIARYFNEESPKYDGIYRNPQVKTHNHMLLRPEYWRGQQHGGRRTLVHARHMRAICERISSSKPSFLD</sequence>
<dbReference type="EMBL" id="BPPX01000012">
    <property type="protein sequence ID" value="GJC83571.1"/>
    <property type="molecule type" value="Genomic_DNA"/>
</dbReference>
<feature type="region of interest" description="Disordered" evidence="1">
    <location>
        <begin position="177"/>
        <end position="200"/>
    </location>
</feature>
<organism evidence="2 3">
    <name type="scientific">Colletotrichum liriopes</name>
    <dbReference type="NCBI Taxonomy" id="708192"/>
    <lineage>
        <taxon>Eukaryota</taxon>
        <taxon>Fungi</taxon>
        <taxon>Dikarya</taxon>
        <taxon>Ascomycota</taxon>
        <taxon>Pezizomycotina</taxon>
        <taxon>Sordariomycetes</taxon>
        <taxon>Hypocreomycetidae</taxon>
        <taxon>Glomerellales</taxon>
        <taxon>Glomerellaceae</taxon>
        <taxon>Colletotrichum</taxon>
        <taxon>Colletotrichum spaethianum species complex</taxon>
    </lineage>
</organism>
<keyword evidence="3" id="KW-1185">Reference proteome</keyword>
<dbReference type="AlphaFoldDB" id="A0AA37GNL1"/>
<dbReference type="PANTHER" id="PTHR47685:SF1">
    <property type="entry name" value="MAGNESIUM TRANSPORT PROTEIN CORA"/>
    <property type="match status" value="1"/>
</dbReference>
<evidence type="ECO:0000313" key="3">
    <source>
        <dbReference type="Proteomes" id="UP001055172"/>
    </source>
</evidence>
<dbReference type="Proteomes" id="UP001055172">
    <property type="component" value="Unassembled WGS sequence"/>
</dbReference>
<protein>
    <submittedName>
        <fullName evidence="2">Uncharacterized protein</fullName>
    </submittedName>
</protein>
<dbReference type="InterPro" id="IPR050829">
    <property type="entry name" value="CorA_MIT"/>
</dbReference>
<gene>
    <name evidence="2" type="ORF">ColLi_06409</name>
</gene>
<dbReference type="PANTHER" id="PTHR47685">
    <property type="entry name" value="MAGNESIUM TRANSPORT PROTEIN CORA"/>
    <property type="match status" value="1"/>
</dbReference>
<evidence type="ECO:0000256" key="1">
    <source>
        <dbReference type="SAM" id="MobiDB-lite"/>
    </source>
</evidence>
<proteinExistence type="predicted"/>
<feature type="compositionally biased region" description="Basic and acidic residues" evidence="1">
    <location>
        <begin position="181"/>
        <end position="195"/>
    </location>
</feature>
<evidence type="ECO:0000313" key="2">
    <source>
        <dbReference type="EMBL" id="GJC83571.1"/>
    </source>
</evidence>